<evidence type="ECO:0000256" key="1">
    <source>
        <dbReference type="ARBA" id="ARBA00005384"/>
    </source>
</evidence>
<dbReference type="SMART" id="SM00345">
    <property type="entry name" value="HTH_GNTR"/>
    <property type="match status" value="1"/>
</dbReference>
<dbReference type="PANTHER" id="PTHR46577">
    <property type="entry name" value="HTH-TYPE TRANSCRIPTIONAL REGULATORY PROTEIN GABR"/>
    <property type="match status" value="1"/>
</dbReference>
<dbReference type="Pfam" id="PF00155">
    <property type="entry name" value="Aminotran_1_2"/>
    <property type="match status" value="1"/>
</dbReference>
<evidence type="ECO:0000256" key="3">
    <source>
        <dbReference type="ARBA" id="ARBA00023015"/>
    </source>
</evidence>
<dbReference type="InterPro" id="IPR015422">
    <property type="entry name" value="PyrdxlP-dep_Trfase_small"/>
</dbReference>
<keyword evidence="7" id="KW-0808">Transferase</keyword>
<keyword evidence="7" id="KW-0032">Aminotransferase</keyword>
<dbReference type="InterPro" id="IPR015421">
    <property type="entry name" value="PyrdxlP-dep_Trfase_major"/>
</dbReference>
<dbReference type="InterPro" id="IPR036388">
    <property type="entry name" value="WH-like_DNA-bd_sf"/>
</dbReference>
<dbReference type="Pfam" id="PF00392">
    <property type="entry name" value="GntR"/>
    <property type="match status" value="1"/>
</dbReference>
<dbReference type="InterPro" id="IPR015424">
    <property type="entry name" value="PyrdxlP-dep_Trfase"/>
</dbReference>
<dbReference type="InterPro" id="IPR036390">
    <property type="entry name" value="WH_DNA-bd_sf"/>
</dbReference>
<dbReference type="GO" id="GO:0030170">
    <property type="term" value="F:pyridoxal phosphate binding"/>
    <property type="evidence" value="ECO:0007669"/>
    <property type="project" value="InterPro"/>
</dbReference>
<evidence type="ECO:0000259" key="6">
    <source>
        <dbReference type="PROSITE" id="PS50949"/>
    </source>
</evidence>
<evidence type="ECO:0000256" key="2">
    <source>
        <dbReference type="ARBA" id="ARBA00022898"/>
    </source>
</evidence>
<keyword evidence="8" id="KW-1185">Reference proteome</keyword>
<name>A0A9J6P7D3_9CLOT</name>
<dbReference type="CDD" id="cd07377">
    <property type="entry name" value="WHTH_GntR"/>
    <property type="match status" value="1"/>
</dbReference>
<dbReference type="InterPro" id="IPR000524">
    <property type="entry name" value="Tscrpt_reg_HTH_GntR"/>
</dbReference>
<dbReference type="Gene3D" id="3.40.640.10">
    <property type="entry name" value="Type I PLP-dependent aspartate aminotransferase-like (Major domain)"/>
    <property type="match status" value="1"/>
</dbReference>
<evidence type="ECO:0000313" key="8">
    <source>
        <dbReference type="Proteomes" id="UP001056429"/>
    </source>
</evidence>
<dbReference type="PROSITE" id="PS50949">
    <property type="entry name" value="HTH_GNTR"/>
    <property type="match status" value="1"/>
</dbReference>
<dbReference type="GO" id="GO:0003700">
    <property type="term" value="F:DNA-binding transcription factor activity"/>
    <property type="evidence" value="ECO:0007669"/>
    <property type="project" value="InterPro"/>
</dbReference>
<comment type="similarity">
    <text evidence="1">In the C-terminal section; belongs to the class-I pyridoxal-phosphate-dependent aminotransferase family.</text>
</comment>
<gene>
    <name evidence="7" type="ORF">KDK92_22685</name>
</gene>
<dbReference type="GO" id="GO:0008483">
    <property type="term" value="F:transaminase activity"/>
    <property type="evidence" value="ECO:0007669"/>
    <property type="project" value="UniProtKB-KW"/>
</dbReference>
<comment type="caution">
    <text evidence="7">The sequence shown here is derived from an EMBL/GenBank/DDBJ whole genome shotgun (WGS) entry which is preliminary data.</text>
</comment>
<dbReference type="EMBL" id="JAGSOJ010000006">
    <property type="protein sequence ID" value="MCM1992531.1"/>
    <property type="molecule type" value="Genomic_DNA"/>
</dbReference>
<dbReference type="SUPFAM" id="SSF46785">
    <property type="entry name" value="Winged helix' DNA-binding domain"/>
    <property type="match status" value="1"/>
</dbReference>
<proteinExistence type="inferred from homology"/>
<evidence type="ECO:0000313" key="7">
    <source>
        <dbReference type="EMBL" id="MCM1992531.1"/>
    </source>
</evidence>
<dbReference type="PANTHER" id="PTHR46577:SF1">
    <property type="entry name" value="HTH-TYPE TRANSCRIPTIONAL REGULATORY PROTEIN GABR"/>
    <property type="match status" value="1"/>
</dbReference>
<keyword evidence="2" id="KW-0663">Pyridoxal phosphate</keyword>
<dbReference type="AlphaFoldDB" id="A0A9J6P7D3"/>
<reference evidence="7" key="2">
    <citation type="submission" date="2021-04" db="EMBL/GenBank/DDBJ databases">
        <authorList>
            <person name="Dong X."/>
        </authorList>
    </citation>
    <scope>NUCLEOTIDE SEQUENCE</scope>
    <source>
        <strain evidence="7">ZWT</strain>
    </source>
</reference>
<dbReference type="InterPro" id="IPR004839">
    <property type="entry name" value="Aminotransferase_I/II_large"/>
</dbReference>
<dbReference type="InterPro" id="IPR051446">
    <property type="entry name" value="HTH_trans_reg/aminotransferase"/>
</dbReference>
<dbReference type="SUPFAM" id="SSF53383">
    <property type="entry name" value="PLP-dependent transferases"/>
    <property type="match status" value="1"/>
</dbReference>
<dbReference type="GO" id="GO:0003677">
    <property type="term" value="F:DNA binding"/>
    <property type="evidence" value="ECO:0007669"/>
    <property type="project" value="UniProtKB-KW"/>
</dbReference>
<evidence type="ECO:0000256" key="4">
    <source>
        <dbReference type="ARBA" id="ARBA00023125"/>
    </source>
</evidence>
<keyword evidence="4" id="KW-0238">DNA-binding</keyword>
<feature type="domain" description="HTH gntR-type" evidence="6">
    <location>
        <begin position="12"/>
        <end position="80"/>
    </location>
</feature>
<dbReference type="RefSeq" id="WP_250861694.1">
    <property type="nucleotide sequence ID" value="NZ_JAGSOJ010000006.1"/>
</dbReference>
<keyword evidence="5" id="KW-0804">Transcription</keyword>
<accession>A0A9J6P7D3</accession>
<sequence length="470" mass="54820">MEKFEIEFLGDVPKYIQISNNIKELIVEGKIEQDEKLPPIRKLAAFLSVNKDTIIRAYDKLESEGAAYQKMGSGTYAKRRDEGLIYKREYSKILKRISEKEFKGYIDFSGENVNIQYFPVKVFKSIINEVIDRDDIGVFVEKESSGFKGLRECINQRFWDSNMNIKKLLIVSGAQQGIDIISKAIININDNVIVERPTYGGAISVFKYRRANIFEISIEQDGMNLDELEEILKKNKIKAVYTMSYFQNPTGISMSMVKKKRLIQLANQYNFYIIEDDYLSELIYDEDVEYHSLKSMDIHDKVIYIKSFSKLFLPGIRLGYVIGTDKTTDAIIKSKINTDIATSSLMQRALDLYIRKGYWEDQISSMRSEYSYKYKELLKIITEELGDYVDIIIPKGGMSFFISLNKDLIDDKELFNRCLRRKVIITPGRIFFKRIKKDENYFRISFGNESIEEMRTGIRIIREEIEKGKK</sequence>
<dbReference type="CDD" id="cd00609">
    <property type="entry name" value="AAT_like"/>
    <property type="match status" value="1"/>
</dbReference>
<organism evidence="7 8">
    <name type="scientific">Oceanirhabdus seepicola</name>
    <dbReference type="NCBI Taxonomy" id="2828781"/>
    <lineage>
        <taxon>Bacteria</taxon>
        <taxon>Bacillati</taxon>
        <taxon>Bacillota</taxon>
        <taxon>Clostridia</taxon>
        <taxon>Eubacteriales</taxon>
        <taxon>Clostridiaceae</taxon>
        <taxon>Oceanirhabdus</taxon>
    </lineage>
</organism>
<protein>
    <submittedName>
        <fullName evidence="7">PLP-dependent aminotransferase family protein</fullName>
    </submittedName>
</protein>
<reference evidence="7" key="1">
    <citation type="journal article" date="2021" name="mSystems">
        <title>Bacteria and Archaea Synergistically Convert Glycine Betaine to Biogenic Methane in the Formosa Cold Seep of the South China Sea.</title>
        <authorList>
            <person name="Li L."/>
            <person name="Zhang W."/>
            <person name="Zhang S."/>
            <person name="Song L."/>
            <person name="Sun Q."/>
            <person name="Zhang H."/>
            <person name="Xiang H."/>
            <person name="Dong X."/>
        </authorList>
    </citation>
    <scope>NUCLEOTIDE SEQUENCE</scope>
    <source>
        <strain evidence="7">ZWT</strain>
    </source>
</reference>
<evidence type="ECO:0000256" key="5">
    <source>
        <dbReference type="ARBA" id="ARBA00023163"/>
    </source>
</evidence>
<dbReference type="Gene3D" id="1.10.10.10">
    <property type="entry name" value="Winged helix-like DNA-binding domain superfamily/Winged helix DNA-binding domain"/>
    <property type="match status" value="1"/>
</dbReference>
<keyword evidence="3" id="KW-0805">Transcription regulation</keyword>
<dbReference type="Gene3D" id="3.90.1150.10">
    <property type="entry name" value="Aspartate Aminotransferase, domain 1"/>
    <property type="match status" value="1"/>
</dbReference>
<dbReference type="Proteomes" id="UP001056429">
    <property type="component" value="Unassembled WGS sequence"/>
</dbReference>